<evidence type="ECO:0000313" key="1">
    <source>
        <dbReference type="EMBL" id="HAS8541322.1"/>
    </source>
</evidence>
<protein>
    <submittedName>
        <fullName evidence="1">DUF1566 domain-containing protein</fullName>
    </submittedName>
</protein>
<name>A0A8H9N1Y6_VIBVL</name>
<dbReference type="EMBL" id="DACRBY010000020">
    <property type="protein sequence ID" value="HAS8541322.1"/>
    <property type="molecule type" value="Genomic_DNA"/>
</dbReference>
<accession>A0A8H9N1Y6</accession>
<proteinExistence type="predicted"/>
<comment type="caution">
    <text evidence="1">The sequence shown here is derived from an EMBL/GenBank/DDBJ whole genome shotgun (WGS) entry which is preliminary data.</text>
</comment>
<sequence>MNPIQCSKCSAIAPLKFDKSFYDEFQGMALFEATELGWIHTEGEHIICMGCRKEIHSVWRLPTKTELISVLWENSVTNPEILRSLELREEKGEEIDEEDYFANPVGQELFSKVFNSMERLQFWSSSCANPVINSSAWSMRIDIGRPSIISKRGRTSVRLVRSMQAKPTWKFGDDPELRYTVSDCGDFITDNRTGLQWKRSAEAEKFTWDDAVAKYGTIENITTQLKPPTK</sequence>
<gene>
    <name evidence="1" type="ORF">I7730_16180</name>
</gene>
<dbReference type="AlphaFoldDB" id="A0A8H9N1Y6"/>
<reference evidence="1" key="2">
    <citation type="submission" date="2019-01" db="EMBL/GenBank/DDBJ databases">
        <authorList>
            <consortium name="NCBI Pathogen Detection Project"/>
        </authorList>
    </citation>
    <scope>NUCLEOTIDE SEQUENCE</scope>
    <source>
        <strain evidence="1">BCW_3452</strain>
    </source>
</reference>
<reference evidence="1" key="1">
    <citation type="journal article" date="2018" name="Genome Biol.">
        <title>SKESA: strategic k-mer extension for scrupulous assemblies.</title>
        <authorList>
            <person name="Souvorov A."/>
            <person name="Agarwala R."/>
            <person name="Lipman D.J."/>
        </authorList>
    </citation>
    <scope>NUCLEOTIDE SEQUENCE</scope>
    <source>
        <strain evidence="1">BCW_3452</strain>
    </source>
</reference>
<dbReference type="Proteomes" id="UP000863257">
    <property type="component" value="Unassembled WGS sequence"/>
</dbReference>
<organism evidence="1">
    <name type="scientific">Vibrio vulnificus</name>
    <dbReference type="NCBI Taxonomy" id="672"/>
    <lineage>
        <taxon>Bacteria</taxon>
        <taxon>Pseudomonadati</taxon>
        <taxon>Pseudomonadota</taxon>
        <taxon>Gammaproteobacteria</taxon>
        <taxon>Vibrionales</taxon>
        <taxon>Vibrionaceae</taxon>
        <taxon>Vibrio</taxon>
    </lineage>
</organism>